<dbReference type="Gene3D" id="2.60.40.420">
    <property type="entry name" value="Cupredoxins - blue copper proteins"/>
    <property type="match status" value="1"/>
</dbReference>
<protein>
    <recommendedName>
        <fullName evidence="2">Plastocyanin-like domain-containing protein</fullName>
    </recommendedName>
</protein>
<dbReference type="GO" id="GO:0005507">
    <property type="term" value="F:copper ion binding"/>
    <property type="evidence" value="ECO:0007669"/>
    <property type="project" value="InterPro"/>
</dbReference>
<evidence type="ECO:0000256" key="1">
    <source>
        <dbReference type="ARBA" id="ARBA00010609"/>
    </source>
</evidence>
<name>A0A8D0BBY4_SALMN</name>
<proteinExistence type="inferred from homology"/>
<dbReference type="Ensembl" id="ENSSMRT00000007302.1">
    <property type="protein sequence ID" value="ENSSMRP00000006241.1"/>
    <property type="gene ID" value="ENSSMRG00000005038.1"/>
</dbReference>
<dbReference type="GeneTree" id="ENSGT00940000155866"/>
<dbReference type="Proteomes" id="UP000694421">
    <property type="component" value="Unplaced"/>
</dbReference>
<dbReference type="AlphaFoldDB" id="A0A8D0BBY4"/>
<dbReference type="InterPro" id="IPR011707">
    <property type="entry name" value="Cu-oxidase-like_N"/>
</dbReference>
<organism evidence="3 4">
    <name type="scientific">Salvator merianae</name>
    <name type="common">Argentine black and white tegu</name>
    <name type="synonym">Tupinambis merianae</name>
    <dbReference type="NCBI Taxonomy" id="96440"/>
    <lineage>
        <taxon>Eukaryota</taxon>
        <taxon>Metazoa</taxon>
        <taxon>Chordata</taxon>
        <taxon>Craniata</taxon>
        <taxon>Vertebrata</taxon>
        <taxon>Euteleostomi</taxon>
        <taxon>Lepidosauria</taxon>
        <taxon>Squamata</taxon>
        <taxon>Bifurcata</taxon>
        <taxon>Unidentata</taxon>
        <taxon>Episquamata</taxon>
        <taxon>Laterata</taxon>
        <taxon>Teiioidea</taxon>
        <taxon>Teiidae</taxon>
        <taxon>Salvator</taxon>
    </lineage>
</organism>
<dbReference type="SUPFAM" id="SSF49503">
    <property type="entry name" value="Cupredoxins"/>
    <property type="match status" value="1"/>
</dbReference>
<reference evidence="3" key="1">
    <citation type="submission" date="2025-08" db="UniProtKB">
        <authorList>
            <consortium name="Ensembl"/>
        </authorList>
    </citation>
    <scope>IDENTIFICATION</scope>
</reference>
<evidence type="ECO:0000313" key="3">
    <source>
        <dbReference type="Ensembl" id="ENSSMRP00000006241.1"/>
    </source>
</evidence>
<dbReference type="InterPro" id="IPR008972">
    <property type="entry name" value="Cupredoxin"/>
</dbReference>
<reference evidence="3" key="2">
    <citation type="submission" date="2025-09" db="UniProtKB">
        <authorList>
            <consortium name="Ensembl"/>
        </authorList>
    </citation>
    <scope>IDENTIFICATION</scope>
</reference>
<accession>A0A8D0BBY4</accession>
<sequence length="117" mass="13373">MEYGRLCSLPVYFIHARWTAVFLQQGPDRIGRIYKKAVYVQFTDNSFSEIVEKPLWLGFLGPILKAEVGDSFNVHVKNFASRPYTLHPHGVKYTKENEGRILSSPISNPTTFAPDKK</sequence>
<comment type="similarity">
    <text evidence="1">Belongs to the multicopper oxidase family.</text>
</comment>
<evidence type="ECO:0000313" key="4">
    <source>
        <dbReference type="Proteomes" id="UP000694421"/>
    </source>
</evidence>
<feature type="domain" description="Plastocyanin-like" evidence="2">
    <location>
        <begin position="59"/>
        <end position="96"/>
    </location>
</feature>
<dbReference type="OMA" id="HARWTAV"/>
<evidence type="ECO:0000259" key="2">
    <source>
        <dbReference type="Pfam" id="PF07732"/>
    </source>
</evidence>
<dbReference type="Pfam" id="PF07732">
    <property type="entry name" value="Cu-oxidase_3"/>
    <property type="match status" value="1"/>
</dbReference>
<keyword evidence="4" id="KW-1185">Reference proteome</keyword>